<keyword evidence="3" id="KW-1185">Reference proteome</keyword>
<dbReference type="EMBL" id="FNJI01000063">
    <property type="protein sequence ID" value="SDP81489.1"/>
    <property type="molecule type" value="Genomic_DNA"/>
</dbReference>
<feature type="domain" description="Xylose isomerase-like TIM barrel" evidence="1">
    <location>
        <begin position="46"/>
        <end position="282"/>
    </location>
</feature>
<organism evidence="2 3">
    <name type="scientific">Desulforhopalus singaporensis</name>
    <dbReference type="NCBI Taxonomy" id="91360"/>
    <lineage>
        <taxon>Bacteria</taxon>
        <taxon>Pseudomonadati</taxon>
        <taxon>Thermodesulfobacteriota</taxon>
        <taxon>Desulfobulbia</taxon>
        <taxon>Desulfobulbales</taxon>
        <taxon>Desulfocapsaceae</taxon>
        <taxon>Desulforhopalus</taxon>
    </lineage>
</organism>
<name>A0A1H0VSB3_9BACT</name>
<evidence type="ECO:0000259" key="1">
    <source>
        <dbReference type="Pfam" id="PF01261"/>
    </source>
</evidence>
<sequence>MTKYSKKQLKLGMHTYTLHLSGLGESWGFKGQHTYEKKITLMELMDLAVEWGLDGLHITNVDLESRDPKRLAEVKAAAEAHDLYLEYNVSFDAPCDPRVNSSVKEAFLTADAIGADLVKYSLDIERPRPLYGTCFHPDVMRQLSDRYDEFKANIPLMEKLGLKLAIENHCDTYADEVIWLIEQLNHPMIGACLDTINSLVVLEGPEQAVKKLAPYAFCCHFCDNKLVVDANGTHSVGVAIGKGDIDCGKVLQTIRDNSPLDRITFEVEWEMGKDSIEVARKKELQACLDSIDYLKNVLKIGA</sequence>
<gene>
    <name evidence="2" type="ORF">SAMN05660330_04219</name>
</gene>
<keyword evidence="2" id="KW-0413">Isomerase</keyword>
<dbReference type="RefSeq" id="WP_092226083.1">
    <property type="nucleotide sequence ID" value="NZ_FNJI01000063.1"/>
</dbReference>
<dbReference type="Proteomes" id="UP000199073">
    <property type="component" value="Unassembled WGS sequence"/>
</dbReference>
<dbReference type="Gene3D" id="3.20.20.150">
    <property type="entry name" value="Divalent-metal-dependent TIM barrel enzymes"/>
    <property type="match status" value="1"/>
</dbReference>
<dbReference type="InterPro" id="IPR036237">
    <property type="entry name" value="Xyl_isomerase-like_sf"/>
</dbReference>
<dbReference type="Pfam" id="PF01261">
    <property type="entry name" value="AP_endonuc_2"/>
    <property type="match status" value="1"/>
</dbReference>
<dbReference type="InterPro" id="IPR050312">
    <property type="entry name" value="IolE/XylAMocC-like"/>
</dbReference>
<dbReference type="AlphaFoldDB" id="A0A1H0VSB3"/>
<reference evidence="2 3" key="1">
    <citation type="submission" date="2016-10" db="EMBL/GenBank/DDBJ databases">
        <authorList>
            <person name="de Groot N.N."/>
        </authorList>
    </citation>
    <scope>NUCLEOTIDE SEQUENCE [LARGE SCALE GENOMIC DNA]</scope>
    <source>
        <strain evidence="2 3">DSM 12130</strain>
    </source>
</reference>
<dbReference type="SUPFAM" id="SSF51658">
    <property type="entry name" value="Xylose isomerase-like"/>
    <property type="match status" value="1"/>
</dbReference>
<dbReference type="InterPro" id="IPR013022">
    <property type="entry name" value="Xyl_isomerase-like_TIM-brl"/>
</dbReference>
<accession>A0A1H0VSB3</accession>
<dbReference type="OrthoDB" id="256906at2"/>
<evidence type="ECO:0000313" key="3">
    <source>
        <dbReference type="Proteomes" id="UP000199073"/>
    </source>
</evidence>
<proteinExistence type="predicted"/>
<protein>
    <submittedName>
        <fullName evidence="2">Sugar phosphate isomerase/epimerase</fullName>
    </submittedName>
</protein>
<evidence type="ECO:0000313" key="2">
    <source>
        <dbReference type="EMBL" id="SDP81489.1"/>
    </source>
</evidence>
<dbReference type="PANTHER" id="PTHR12110:SF53">
    <property type="entry name" value="BLR5974 PROTEIN"/>
    <property type="match status" value="1"/>
</dbReference>
<dbReference type="GO" id="GO:0016853">
    <property type="term" value="F:isomerase activity"/>
    <property type="evidence" value="ECO:0007669"/>
    <property type="project" value="UniProtKB-KW"/>
</dbReference>
<dbReference type="STRING" id="91360.SAMN05660330_04219"/>
<dbReference type="PANTHER" id="PTHR12110">
    <property type="entry name" value="HYDROXYPYRUVATE ISOMERASE"/>
    <property type="match status" value="1"/>
</dbReference>